<evidence type="ECO:0000313" key="1">
    <source>
        <dbReference type="EMBL" id="MCK2217710.1"/>
    </source>
</evidence>
<accession>A0ABT0G0I8</accession>
<dbReference type="Proteomes" id="UP001317259">
    <property type="component" value="Unassembled WGS sequence"/>
</dbReference>
<comment type="caution">
    <text evidence="1">The sequence shown here is derived from an EMBL/GenBank/DDBJ whole genome shotgun (WGS) entry which is preliminary data.</text>
</comment>
<protein>
    <submittedName>
        <fullName evidence="1">Uncharacterized protein</fullName>
    </submittedName>
</protein>
<dbReference type="RefSeq" id="WP_242381617.1">
    <property type="nucleotide sequence ID" value="NZ_JAKRKC020000001.1"/>
</dbReference>
<proteinExistence type="predicted"/>
<gene>
    <name evidence="1" type="ORF">MF672_028530</name>
</gene>
<sequence length="152" mass="15963">MINDEYFLAALRLTAGTDPIPAHVSAAAREVYGLRIAGSVTAAPVAESAAIRTSSGTRGDDGSHLVRFVAAGLTFDLEVTVGDGLIDVAGQVLPHPGEGALVDVRTPHLTLTRRVGQHGHFAATGLPPGWLSVVCHRPGHAPVQTRWVRIRP</sequence>
<dbReference type="EMBL" id="JAKRKC020000001">
    <property type="protein sequence ID" value="MCK2217710.1"/>
    <property type="molecule type" value="Genomic_DNA"/>
</dbReference>
<evidence type="ECO:0000313" key="2">
    <source>
        <dbReference type="Proteomes" id="UP001317259"/>
    </source>
</evidence>
<keyword evidence="2" id="KW-1185">Reference proteome</keyword>
<reference evidence="1 2" key="1">
    <citation type="submission" date="2022-04" db="EMBL/GenBank/DDBJ databases">
        <title>Genome draft of Actinomadura sp. ATCC 31491.</title>
        <authorList>
            <person name="Shi X."/>
            <person name="Du Y."/>
        </authorList>
    </citation>
    <scope>NUCLEOTIDE SEQUENCE [LARGE SCALE GENOMIC DNA]</scope>
    <source>
        <strain evidence="1 2">ATCC 31491</strain>
    </source>
</reference>
<name>A0ABT0G0I8_9ACTN</name>
<organism evidence="1 2">
    <name type="scientific">Actinomadura luzonensis</name>
    <dbReference type="NCBI Taxonomy" id="2805427"/>
    <lineage>
        <taxon>Bacteria</taxon>
        <taxon>Bacillati</taxon>
        <taxon>Actinomycetota</taxon>
        <taxon>Actinomycetes</taxon>
        <taxon>Streptosporangiales</taxon>
        <taxon>Thermomonosporaceae</taxon>
        <taxon>Actinomadura</taxon>
    </lineage>
</organism>